<dbReference type="RefSeq" id="WP_098330386.1">
    <property type="nucleotide sequence ID" value="NZ_NTRC01000012.1"/>
</dbReference>
<proteinExistence type="predicted"/>
<dbReference type="AlphaFoldDB" id="A0A9X6VKB9"/>
<dbReference type="Proteomes" id="UP000219743">
    <property type="component" value="Unassembled WGS sequence"/>
</dbReference>
<accession>A0A9X6VKB9</accession>
<dbReference type="EMBL" id="NTRC01000012">
    <property type="protein sequence ID" value="PFD20464.1"/>
    <property type="molecule type" value="Genomic_DNA"/>
</dbReference>
<comment type="caution">
    <text evidence="1">The sequence shown here is derived from an EMBL/GenBank/DDBJ whole genome shotgun (WGS) entry which is preliminary data.</text>
</comment>
<reference evidence="1 2" key="1">
    <citation type="submission" date="2017-09" db="EMBL/GenBank/DDBJ databases">
        <title>Large-scale bioinformatics analysis of Bacillus genomes uncovers conserved roles of natural products in bacterial physiology.</title>
        <authorList>
            <consortium name="Agbiome Team Llc"/>
            <person name="Bleich R.M."/>
            <person name="Kirk G.J."/>
            <person name="Santa Maria K.C."/>
            <person name="Allen S.E."/>
            <person name="Farag S."/>
            <person name="Shank E.A."/>
            <person name="Bowers A."/>
        </authorList>
    </citation>
    <scope>NUCLEOTIDE SEQUENCE [LARGE SCALE GENOMIC DNA]</scope>
    <source>
        <strain evidence="1 2">AFS024404</strain>
    </source>
</reference>
<protein>
    <submittedName>
        <fullName evidence="1">Uncharacterized protein</fullName>
    </submittedName>
</protein>
<organism evidence="1 2">
    <name type="scientific">Bacillus cereus</name>
    <dbReference type="NCBI Taxonomy" id="1396"/>
    <lineage>
        <taxon>Bacteria</taxon>
        <taxon>Bacillati</taxon>
        <taxon>Bacillota</taxon>
        <taxon>Bacilli</taxon>
        <taxon>Bacillales</taxon>
        <taxon>Bacillaceae</taxon>
        <taxon>Bacillus</taxon>
        <taxon>Bacillus cereus group</taxon>
    </lineage>
</organism>
<gene>
    <name evidence="1" type="ORF">CN263_17315</name>
</gene>
<evidence type="ECO:0000313" key="1">
    <source>
        <dbReference type="EMBL" id="PFD20464.1"/>
    </source>
</evidence>
<evidence type="ECO:0000313" key="2">
    <source>
        <dbReference type="Proteomes" id="UP000219743"/>
    </source>
</evidence>
<name>A0A9X6VKB9_BACCE</name>
<sequence length="68" mass="7791">MSVLSCNIGKSFLGGKLTFLTFDILANYLIKVGRITKKEEVLHIPSNELNNFLNEFVLYMVRSLQIQK</sequence>